<feature type="transmembrane region" description="Helical" evidence="17">
    <location>
        <begin position="314"/>
        <end position="338"/>
    </location>
</feature>
<evidence type="ECO:0000256" key="5">
    <source>
        <dbReference type="ARBA" id="ARBA00022673"/>
    </source>
</evidence>
<dbReference type="Gene3D" id="1.10.287.70">
    <property type="match status" value="4"/>
</dbReference>
<evidence type="ECO:0000256" key="2">
    <source>
        <dbReference type="ARBA" id="ARBA00022448"/>
    </source>
</evidence>
<reference evidence="19 20" key="1">
    <citation type="journal article" date="2020" name="ISME J.">
        <title>Uncovering the hidden diversity of litter-decomposition mechanisms in mushroom-forming fungi.</title>
        <authorList>
            <person name="Floudas D."/>
            <person name="Bentzer J."/>
            <person name="Ahren D."/>
            <person name="Johansson T."/>
            <person name="Persson P."/>
            <person name="Tunlid A."/>
        </authorList>
    </citation>
    <scope>NUCLEOTIDE SEQUENCE [LARGE SCALE GENOMIC DNA]</scope>
    <source>
        <strain evidence="19 20">CBS 146.42</strain>
    </source>
</reference>
<keyword evidence="12" id="KW-0325">Glycoprotein</keyword>
<keyword evidence="6 17" id="KW-0812">Transmembrane</keyword>
<gene>
    <name evidence="19" type="ORF">D9756_009188</name>
</gene>
<feature type="domain" description="Ion transport" evidence="18">
    <location>
        <begin position="461"/>
        <end position="691"/>
    </location>
</feature>
<feature type="domain" description="Ion transport" evidence="18">
    <location>
        <begin position="1566"/>
        <end position="1811"/>
    </location>
</feature>
<evidence type="ECO:0000259" key="18">
    <source>
        <dbReference type="Pfam" id="PF00520"/>
    </source>
</evidence>
<keyword evidence="13" id="KW-0407">Ion channel</keyword>
<feature type="transmembrane region" description="Helical" evidence="17">
    <location>
        <begin position="272"/>
        <end position="294"/>
    </location>
</feature>
<feature type="transmembrane region" description="Helical" evidence="17">
    <location>
        <begin position="525"/>
        <end position="545"/>
    </location>
</feature>
<sequence length="2119" mass="236550">MEPYLHKPNSSSSAVDLTGTGLSAPPSPVALEPSDSRASLSRRRSWSHRRGVVEPGQDPLGLNLAPDTSSQVVHSAPVNSEDPFLDSPTEERALRRYPYTADAAAGGYDRRTFDSSQSTASLMVGEDDAAAHLTRKMSRSRAEDSEVWADGDPEGSVGGSAAGVKRRTLRYSVSPSPLKKTGSAFRDMSRNIRRVSLRVVNLAGNGLENQIKLGDGDEEPGKREEDEDEEEEIPDLSKVIPIRGRTLGFLGRESKLRLTLYRVLVYSWTEPIILLLIVLNAVVLTIQAFPSLTLPSDNSTPPRVKGYFHTWEDWALFGLFCVFTLEAFARICVTGFLFDPEIKMSSLFSSSAAPLSRQTSLSRAQSITQRIRRVQDTLLRPFALHSRTSFPLHDSATSSSQPPHLQSQSQPPTNPTDTVTEKILNTIQTAQSTIRDAPSNSNTFLSLALRSDNTDPYTSLFVSVIDFVAIVSFWIVVVLAVTGVERGRYHVGVFRAMSVIRTARLLTVTSGTTTIMHSLKTARPLLTSVAYFVLFAMVLFSIIGVQSFKGSLRRSCVLLATNGEPDIVLEGKFCGGYIDPGTMDKVGWQMLSGGNSNSTKGYICPLGLVCREGENPQDSIESFDAIWYSALQVAITATANGWAPLMYAMVDSEFFVSCFFFILCILVLNFWLMNLFVAVITNTFAAIRSETKKSAFGAAPLIPNQDDSDEPWDNPSHSSPHHSSNTRNTRPHNRQNWAKIIISHTRWCFVLLALTSLSLQASRQVDLSPTHASIMYYGELGITIAFDVEIILRVIASFPDWRAFWRSGRNLLDLVLAVGCSVIQVPVVVEGGRRLGEGGGGLYEWFTILQLMRFYRVILEIPRMKPLLLAVFGNLYGLTNMSLFLILINYISALVAVQLLRGDYTADGATTFGGLWNSFLAVWQVFSSENWTDVLYGAASVERELGQAVVVIVFFVSWELFANFIVLQMFIAVINENFDVAEEAKKSKQATTFWATQKAREEGKPSWMRVLNPYRWFRAAPVTVRVDELPSGLVLPMQKSLVSGGSGAYGVYESGGVANAAGSGSGGNTGEDRRNGVIGRSKASGLMKLSSKRWKPGHYSTRSLNALEKLFTGTSRTDDIPLTTLRHARQHPQPSESEVGSHVQEEVERHLELLSLVSPEQNAMDDVEDEINERRAQKADFIRDHPSYDKVFWFISQKNWIRKWCQKVVQPARGDRIYGEPYSPIAHPIFQLVILLTVIGGIVVESIATPIYRRKFYLDNGFIRGSWFDIAESTFGLALFVEFMIKVVADGFVWTPNAYLRSIWNVLDFAIMVGIIVNVTTGLIFVGGLSRLTRSLKALRALRLITLIDRMRNTFQSLILEGALRILDAAVLAILYMIPYAVWGLNIFAGKFRQCNDGEMKNVSECVGVYTSSAVVDEGDAFGFLVPRVWDNPSPSTTFSFDSFRASLLILFEIVSLEGWTDVMYAATALTGRDQQPRTNASQANAIFFLIYNLLGGVVILTVFVSIIIGNFSAKTGMAFLTQPQREWIDLQKLFRRQKPSKRPLRRPTWKIRGWCYDRAVQKHGWWSRSMTALFLLHIFALMTQTFSNKTIAEEIRNDFFLALTFIYIIDVVVRWYGVGWRSFRANGWNLFDIVIAFGSFLTTLVVRFGSTSFAIQQLQKLFLVSIAFKLVQRTNSLNMLFKTAVSSLPVILNLLGLWLILFVFFGILFVEVFSLTKWGSKEDRNQNYASLGSSLVMLAFMSAGEGWNAYMHDFDLVYPRCTNTSGSSPESDCGSTAWAFALFIAWNVLSMYIFVNMFTGVVVENFSYVFQAAGSGAKSISREQMRAFKKLWAEYANSKGYLEREKFAPFFSKLSGVFEVKIYPSEFSAANIKAASLRAPETEVWPPASPYDLRNLDLKALSRSLDRIDRSVIRKRKATYSRLYHEALIMHRPGVGISFTDMLLLLAHHKLIVDADALVLKDLVVRTEVNKIVTDLVNLDRVRSLLSTISQRRWFLARMEEKRAAARIDHEIPSIVVDALPESPIPSSRDIASAAWGTSPPPTPTPGEMRFSTPDISFALDGSGLQRSSWRNSDATMNTVFRSSRASHVAEDPHDILTSMQNSMWGDLMRDVALEENQ</sequence>
<feature type="compositionally biased region" description="Low complexity" evidence="16">
    <location>
        <begin position="398"/>
        <end position="411"/>
    </location>
</feature>
<dbReference type="PANTHER" id="PTHR45628">
    <property type="entry name" value="VOLTAGE-DEPENDENT CALCIUM CHANNEL TYPE A SUBUNIT ALPHA-1"/>
    <property type="match status" value="1"/>
</dbReference>
<keyword evidence="20" id="KW-1185">Reference proteome</keyword>
<feature type="domain" description="Ion transport" evidence="18">
    <location>
        <begin position="747"/>
        <end position="984"/>
    </location>
</feature>
<dbReference type="GO" id="GO:0005891">
    <property type="term" value="C:voltage-gated calcium channel complex"/>
    <property type="evidence" value="ECO:0007669"/>
    <property type="project" value="TreeGrafter"/>
</dbReference>
<evidence type="ECO:0000256" key="7">
    <source>
        <dbReference type="ARBA" id="ARBA00022837"/>
    </source>
</evidence>
<dbReference type="FunFam" id="1.10.287.70:FF:000093">
    <property type="entry name" value="Calcium channel subunit Cch1"/>
    <property type="match status" value="1"/>
</dbReference>
<feature type="transmembrane region" description="Helical" evidence="17">
    <location>
        <begin position="460"/>
        <end position="481"/>
    </location>
</feature>
<keyword evidence="11 17" id="KW-0472">Membrane</keyword>
<keyword evidence="2" id="KW-0813">Transport</keyword>
<feature type="transmembrane region" description="Helical" evidence="17">
    <location>
        <begin position="1486"/>
        <end position="1509"/>
    </location>
</feature>
<keyword evidence="10" id="KW-0406">Ion transport</keyword>
<dbReference type="PANTHER" id="PTHR45628:SF7">
    <property type="entry name" value="VOLTAGE-DEPENDENT CALCIUM CHANNEL TYPE A SUBUNIT ALPHA-1"/>
    <property type="match status" value="1"/>
</dbReference>
<keyword evidence="9 17" id="KW-1133">Transmembrane helix</keyword>
<feature type="transmembrane region" description="Helical" evidence="17">
    <location>
        <begin position="1600"/>
        <end position="1617"/>
    </location>
</feature>
<keyword evidence="3" id="KW-1003">Cell membrane</keyword>
<dbReference type="GO" id="GO:0008331">
    <property type="term" value="F:high voltage-gated calcium channel activity"/>
    <property type="evidence" value="ECO:0007669"/>
    <property type="project" value="TreeGrafter"/>
</dbReference>
<dbReference type="EMBL" id="JAACJO010000015">
    <property type="protein sequence ID" value="KAF5349926.1"/>
    <property type="molecule type" value="Genomic_DNA"/>
</dbReference>
<comment type="caution">
    <text evidence="19">The sequence shown here is derived from an EMBL/GenBank/DDBJ whole genome shotgun (WGS) entry which is preliminary data.</text>
</comment>
<keyword evidence="5" id="KW-0107">Calcium channel</keyword>
<feature type="transmembrane region" description="Helical" evidence="17">
    <location>
        <begin position="1629"/>
        <end position="1647"/>
    </location>
</feature>
<evidence type="ECO:0000256" key="11">
    <source>
        <dbReference type="ARBA" id="ARBA00023136"/>
    </source>
</evidence>
<name>A0A8H5CXN4_9AGAR</name>
<keyword evidence="4" id="KW-0109">Calcium transport</keyword>
<evidence type="ECO:0000256" key="3">
    <source>
        <dbReference type="ARBA" id="ARBA00022475"/>
    </source>
</evidence>
<feature type="region of interest" description="Disordered" evidence="16">
    <location>
        <begin position="209"/>
        <end position="233"/>
    </location>
</feature>
<feature type="transmembrane region" description="Helical" evidence="17">
    <location>
        <begin position="1692"/>
        <end position="1717"/>
    </location>
</feature>
<dbReference type="Pfam" id="PF00520">
    <property type="entry name" value="Ion_trans"/>
    <property type="match status" value="4"/>
</dbReference>
<feature type="transmembrane region" description="Helical" evidence="17">
    <location>
        <begin position="1358"/>
        <end position="1378"/>
    </location>
</feature>
<dbReference type="InterPro" id="IPR050599">
    <property type="entry name" value="VDCC_alpha-1_subunit"/>
</dbReference>
<evidence type="ECO:0000256" key="6">
    <source>
        <dbReference type="ARBA" id="ARBA00022692"/>
    </source>
</evidence>
<evidence type="ECO:0000256" key="17">
    <source>
        <dbReference type="SAM" id="Phobius"/>
    </source>
</evidence>
<dbReference type="SUPFAM" id="SSF81324">
    <property type="entry name" value="Voltage-gated potassium channels"/>
    <property type="match status" value="4"/>
</dbReference>
<feature type="region of interest" description="Disordered" evidence="16">
    <location>
        <begin position="392"/>
        <end position="418"/>
    </location>
</feature>
<feature type="transmembrane region" description="Helical" evidence="17">
    <location>
        <begin position="774"/>
        <end position="798"/>
    </location>
</feature>
<evidence type="ECO:0000313" key="20">
    <source>
        <dbReference type="Proteomes" id="UP000559027"/>
    </source>
</evidence>
<feature type="transmembrane region" description="Helical" evidence="17">
    <location>
        <begin position="1778"/>
        <end position="1796"/>
    </location>
</feature>
<feature type="region of interest" description="Disordered" evidence="16">
    <location>
        <begin position="707"/>
        <end position="731"/>
    </location>
</feature>
<evidence type="ECO:0000256" key="13">
    <source>
        <dbReference type="ARBA" id="ARBA00023303"/>
    </source>
</evidence>
<evidence type="ECO:0000256" key="15">
    <source>
        <dbReference type="ARBA" id="ARBA00067459"/>
    </source>
</evidence>
<evidence type="ECO:0000256" key="8">
    <source>
        <dbReference type="ARBA" id="ARBA00022882"/>
    </source>
</evidence>
<dbReference type="GO" id="GO:0098703">
    <property type="term" value="P:calcium ion import across plasma membrane"/>
    <property type="evidence" value="ECO:0007669"/>
    <property type="project" value="TreeGrafter"/>
</dbReference>
<feature type="transmembrane region" description="Helical" evidence="17">
    <location>
        <begin position="1729"/>
        <end position="1751"/>
    </location>
</feature>
<feature type="transmembrane region" description="Helical" evidence="17">
    <location>
        <begin position="1270"/>
        <end position="1289"/>
    </location>
</feature>
<feature type="domain" description="Ion transport" evidence="18">
    <location>
        <begin position="1227"/>
        <end position="1515"/>
    </location>
</feature>
<dbReference type="InterPro" id="IPR027359">
    <property type="entry name" value="Volt_channel_dom_sf"/>
</dbReference>
<feature type="transmembrane region" description="Helical" evidence="17">
    <location>
        <begin position="1566"/>
        <end position="1588"/>
    </location>
</feature>
<feature type="transmembrane region" description="Helical" evidence="17">
    <location>
        <begin position="737"/>
        <end position="754"/>
    </location>
</feature>
<comment type="similarity">
    <text evidence="14">Belongs to the calcium channel alpha-1 subunit (TC 1.A.1.11) family.</text>
</comment>
<dbReference type="Proteomes" id="UP000559027">
    <property type="component" value="Unassembled WGS sequence"/>
</dbReference>
<feature type="transmembrane region" description="Helical" evidence="17">
    <location>
        <begin position="654"/>
        <end position="687"/>
    </location>
</feature>
<evidence type="ECO:0000256" key="9">
    <source>
        <dbReference type="ARBA" id="ARBA00022989"/>
    </source>
</evidence>
<evidence type="ECO:0000256" key="16">
    <source>
        <dbReference type="SAM" id="MobiDB-lite"/>
    </source>
</evidence>
<feature type="transmembrane region" description="Helical" evidence="17">
    <location>
        <begin position="625"/>
        <end position="648"/>
    </location>
</feature>
<evidence type="ECO:0000256" key="4">
    <source>
        <dbReference type="ARBA" id="ARBA00022568"/>
    </source>
</evidence>
<keyword evidence="7" id="KW-0106">Calcium</keyword>
<feature type="transmembrane region" description="Helical" evidence="17">
    <location>
        <begin position="867"/>
        <end position="888"/>
    </location>
</feature>
<organism evidence="19 20">
    <name type="scientific">Leucocoprinus leucothites</name>
    <dbReference type="NCBI Taxonomy" id="201217"/>
    <lineage>
        <taxon>Eukaryota</taxon>
        <taxon>Fungi</taxon>
        <taxon>Dikarya</taxon>
        <taxon>Basidiomycota</taxon>
        <taxon>Agaricomycotina</taxon>
        <taxon>Agaricomycetes</taxon>
        <taxon>Agaricomycetidae</taxon>
        <taxon>Agaricales</taxon>
        <taxon>Agaricineae</taxon>
        <taxon>Agaricaceae</taxon>
        <taxon>Leucocoprinus</taxon>
    </lineage>
</organism>
<evidence type="ECO:0000256" key="10">
    <source>
        <dbReference type="ARBA" id="ARBA00023065"/>
    </source>
</evidence>
<evidence type="ECO:0000256" key="1">
    <source>
        <dbReference type="ARBA" id="ARBA00004651"/>
    </source>
</evidence>
<feature type="compositionally biased region" description="Basic residues" evidence="16">
    <location>
        <begin position="40"/>
        <end position="50"/>
    </location>
</feature>
<feature type="transmembrane region" description="Helical" evidence="17">
    <location>
        <begin position="948"/>
        <end position="971"/>
    </location>
</feature>
<evidence type="ECO:0000256" key="14">
    <source>
        <dbReference type="ARBA" id="ARBA00061395"/>
    </source>
</evidence>
<accession>A0A8H5CXN4</accession>
<proteinExistence type="inferred from homology"/>
<evidence type="ECO:0000313" key="19">
    <source>
        <dbReference type="EMBL" id="KAF5349926.1"/>
    </source>
</evidence>
<feature type="transmembrane region" description="Helical" evidence="17">
    <location>
        <begin position="1229"/>
        <end position="1249"/>
    </location>
</feature>
<dbReference type="OrthoDB" id="416585at2759"/>
<keyword evidence="8" id="KW-0851">Voltage-gated channel</keyword>
<dbReference type="InterPro" id="IPR005821">
    <property type="entry name" value="Ion_trans_dom"/>
</dbReference>
<feature type="region of interest" description="Disordered" evidence="16">
    <location>
        <begin position="1"/>
        <end position="89"/>
    </location>
</feature>
<dbReference type="Gene3D" id="1.20.120.350">
    <property type="entry name" value="Voltage-gated potassium channels. Chain C"/>
    <property type="match status" value="3"/>
</dbReference>
<evidence type="ECO:0000256" key="12">
    <source>
        <dbReference type="ARBA" id="ARBA00023180"/>
    </source>
</evidence>
<comment type="subcellular location">
    <subcellularLocation>
        <location evidence="1">Cell membrane</location>
        <topology evidence="1">Multi-pass membrane protein</topology>
    </subcellularLocation>
</comment>
<feature type="transmembrane region" description="Helical" evidence="17">
    <location>
        <begin position="1309"/>
        <end position="1330"/>
    </location>
</feature>
<protein>
    <recommendedName>
        <fullName evidence="15">Calcium-channel protein CCH1</fullName>
    </recommendedName>
</protein>